<evidence type="ECO:0000313" key="1">
    <source>
        <dbReference type="EMBL" id="ORL46916.1"/>
    </source>
</evidence>
<accession>A0A1Y1T786</accession>
<keyword evidence="2" id="KW-1185">Reference proteome</keyword>
<gene>
    <name evidence="1" type="ORF">IIF7_02821</name>
</gene>
<reference evidence="1 2" key="1">
    <citation type="submission" date="2013-04" db="EMBL/GenBank/DDBJ databases">
        <title>Zunongwangia sp. 22II14-10F7 Genome Sequencing.</title>
        <authorList>
            <person name="Lai Q."/>
            <person name="Shao Z."/>
        </authorList>
    </citation>
    <scope>NUCLEOTIDE SEQUENCE [LARGE SCALE GENOMIC DNA]</scope>
    <source>
        <strain evidence="1 2">22II14-10F7</strain>
    </source>
</reference>
<dbReference type="AlphaFoldDB" id="A0A1Y1T786"/>
<comment type="caution">
    <text evidence="1">The sequence shown here is derived from an EMBL/GenBank/DDBJ whole genome shotgun (WGS) entry which is preliminary data.</text>
</comment>
<protein>
    <submittedName>
        <fullName evidence="1">Uncharacterized protein</fullName>
    </submittedName>
</protein>
<organism evidence="1 2">
    <name type="scientific">Zunongwangia atlantica 22II14-10F7</name>
    <dbReference type="NCBI Taxonomy" id="1185767"/>
    <lineage>
        <taxon>Bacteria</taxon>
        <taxon>Pseudomonadati</taxon>
        <taxon>Bacteroidota</taxon>
        <taxon>Flavobacteriia</taxon>
        <taxon>Flavobacteriales</taxon>
        <taxon>Flavobacteriaceae</taxon>
        <taxon>Zunongwangia</taxon>
    </lineage>
</organism>
<dbReference type="Proteomes" id="UP000192746">
    <property type="component" value="Unassembled WGS sequence"/>
</dbReference>
<name>A0A1Y1T786_9FLAO</name>
<dbReference type="EMBL" id="ARYN01000002">
    <property type="protein sequence ID" value="ORL46916.1"/>
    <property type="molecule type" value="Genomic_DNA"/>
</dbReference>
<proteinExistence type="predicted"/>
<sequence length="241" mass="27520">MKSLIFQQLFLYATFLNFLHLIRNQLNIMIKKLSILALVMLLFSCSDNDTSEEIDLAVYSDFQEIEEEDYMEILANSLNIDGMAQVLIAENGDQLITFQYGTCTESPNSYCASLENTDPGNGFKKYVGLYGYDCHDYLVVSRNGNEYVINTEAEFVDLVGEVDTLAKALFLVWGRTYRTDYNNIEVGAYRETTAGYEFIATKLMSDCLPILTNRFNLLVKRNGQISIEAEEEYSRNDDMCI</sequence>
<evidence type="ECO:0000313" key="2">
    <source>
        <dbReference type="Proteomes" id="UP000192746"/>
    </source>
</evidence>
<dbReference type="STRING" id="1185767.IIF7_02821"/>